<organism evidence="2 3">
    <name type="scientific">Musa troglodytarum</name>
    <name type="common">fe'i banana</name>
    <dbReference type="NCBI Taxonomy" id="320322"/>
    <lineage>
        <taxon>Eukaryota</taxon>
        <taxon>Viridiplantae</taxon>
        <taxon>Streptophyta</taxon>
        <taxon>Embryophyta</taxon>
        <taxon>Tracheophyta</taxon>
        <taxon>Spermatophyta</taxon>
        <taxon>Magnoliopsida</taxon>
        <taxon>Liliopsida</taxon>
        <taxon>Zingiberales</taxon>
        <taxon>Musaceae</taxon>
        <taxon>Musa</taxon>
    </lineage>
</organism>
<sequence length="389" mass="43965">MLLGPAHSMFCEPLITLLAAGRPSSLSPHRELGMASFLRLTPVPHLHASWQPRRRPSRGVRDIRCDGRSPSDGGSKSENAVLRLAWYGSELLGVAASVFRPSPSAAPSEELRADGLGFATGRAEVAGAIKEDFARSYFVTGSRTFHSQDFRLRSFFPSLADEKGRILNEYDNHESKWVLAIVRNKMLRQDRIGNLTLEAYEDDCEFADPAGSFRGLRRFKRNCTNFGSLLEKSSMKLTKWEDFEDKSIGHWRFSCIMSFPWRPILSGEVHLLAIQNTISMLNQGEFAGNEFILWWKHLETKQDANAYVQYMDMLLKRALVMASTRSKIDTEPSSQSVKRQHGGPPSMKIQEDEDSQLELLMDSYLPQMFQMLPSSLVGLVHLFFLTKSP</sequence>
<protein>
    <submittedName>
        <fullName evidence="2">Uncharacterized protein</fullName>
    </submittedName>
</protein>
<feature type="region of interest" description="Disordered" evidence="1">
    <location>
        <begin position="327"/>
        <end position="349"/>
    </location>
</feature>
<keyword evidence="3" id="KW-1185">Reference proteome</keyword>
<feature type="compositionally biased region" description="Basic and acidic residues" evidence="1">
    <location>
        <begin position="59"/>
        <end position="69"/>
    </location>
</feature>
<name>A0A9E7K6E2_9LILI</name>
<dbReference type="PANTHER" id="PTHR34123:SF1">
    <property type="entry name" value="OS04G0578200 PROTEIN"/>
    <property type="match status" value="1"/>
</dbReference>
<evidence type="ECO:0000256" key="1">
    <source>
        <dbReference type="SAM" id="MobiDB-lite"/>
    </source>
</evidence>
<dbReference type="Pfam" id="PF10184">
    <property type="entry name" value="DUF2358"/>
    <property type="match status" value="1"/>
</dbReference>
<evidence type="ECO:0000313" key="3">
    <source>
        <dbReference type="Proteomes" id="UP001055439"/>
    </source>
</evidence>
<dbReference type="PANTHER" id="PTHR34123">
    <property type="entry name" value="OS04G0578200 PROTEIN"/>
    <property type="match status" value="1"/>
</dbReference>
<dbReference type="InterPro" id="IPR032710">
    <property type="entry name" value="NTF2-like_dom_sf"/>
</dbReference>
<dbReference type="InterPro" id="IPR018790">
    <property type="entry name" value="DUF2358"/>
</dbReference>
<dbReference type="EMBL" id="CP097507">
    <property type="protein sequence ID" value="URE05662.1"/>
    <property type="molecule type" value="Genomic_DNA"/>
</dbReference>
<accession>A0A9E7K6E2</accession>
<dbReference type="Proteomes" id="UP001055439">
    <property type="component" value="Chromosome 5"/>
</dbReference>
<dbReference type="SUPFAM" id="SSF54427">
    <property type="entry name" value="NTF2-like"/>
    <property type="match status" value="1"/>
</dbReference>
<gene>
    <name evidence="2" type="ORF">MUK42_21364</name>
</gene>
<proteinExistence type="predicted"/>
<feature type="region of interest" description="Disordered" evidence="1">
    <location>
        <begin position="49"/>
        <end position="76"/>
    </location>
</feature>
<evidence type="ECO:0000313" key="2">
    <source>
        <dbReference type="EMBL" id="URE05662.1"/>
    </source>
</evidence>
<dbReference type="AlphaFoldDB" id="A0A9E7K6E2"/>
<reference evidence="2" key="1">
    <citation type="submission" date="2022-05" db="EMBL/GenBank/DDBJ databases">
        <title>The Musa troglodytarum L. genome provides insights into the mechanism of non-climacteric behaviour and enrichment of carotenoids.</title>
        <authorList>
            <person name="Wang J."/>
        </authorList>
    </citation>
    <scope>NUCLEOTIDE SEQUENCE</scope>
    <source>
        <tissue evidence="2">Leaf</tissue>
    </source>
</reference>